<evidence type="ECO:0000256" key="5">
    <source>
        <dbReference type="ARBA" id="ARBA00022703"/>
    </source>
</evidence>
<evidence type="ECO:0000256" key="12">
    <source>
        <dbReference type="PROSITE-ProRule" id="PRU01313"/>
    </source>
</evidence>
<dbReference type="Pfam" id="PF04516">
    <property type="entry name" value="CP2"/>
    <property type="match status" value="1"/>
</dbReference>
<gene>
    <name evidence="15" type="ORF">SEV965_LOCUS24315</name>
</gene>
<evidence type="ECO:0000259" key="14">
    <source>
        <dbReference type="PROSITE" id="PS51968"/>
    </source>
</evidence>
<sequence length="852" mass="97195">MLNDQTLNLIEYRHKNLLDEHITKFSSQKPFVSNTENIFHNSSTNINSNNNNNNIVEDLDFYIINNNDHRSDSSPASSPLSQQQNSQFFFTLNALPSSSSRINEETTSYLNQGQPYEIKFQIKKNQTENLKRTSMDDPCPTTYRSILRLCFWDKILQTQEHELMQKWLNEYHSSSLFDIDTNLTYGVLSIIRSKQIPNAIEIVWDTSTTTSLLIRFKCTSTDFAQKRHGGEKGIPLRIQIDTYENDVDDTKHVYSCCCKVQLFRLKGAQRKNKADKMRIEKLNHDQRRQYQTTLEYTILQQCSTSSLYTLDLLSLSYPPDDLFNVCATPSNEENLLTEEKECDNLENNDQELNRNNSNGDLSSVLSLSSSNMNCNSTEFHNLQSTIETKITIQSSNEEVLNWLNNNNYSSIVNRFQHYKGIDILRLSKNDIRQICNGDDAISIRLYNQLNETIVQPLKILYITLTNNDIYSTIYLHTLTYRELREKLFELIQQPQQEIFNILLELNKIKIRINNDNIDDFFALKKLVDDGADVAIVGGGFLGSELACALAYRSKDNGKNGKPSGKITQLMPEAGSISKVLPEYLSKWTSDRVREEGAEVLTNVELVGTSVQEGKVNLSYIDPKEPKKTSYITADHVVVAVGIEPNTDLAKFAGLEIDPNQGGFLVNAELQARHNIWVAGDAASFYDIKLGRRRVEHYDHAIVSGKLAGENMTGAHNPYWHQSMFWSDLGPSIGFEAIGLTDSELQTIAVYAKGQRGDEIQKEDSEGNREQRDIAPTSSANALKHKIPEKTTKTNNKDDYTKGVVFYLKENKVVGIVLWNIFNRIPIARKIIQDQKEITDFQELAKLFNIHQD</sequence>
<dbReference type="InterPro" id="IPR036188">
    <property type="entry name" value="FAD/NAD-bd_sf"/>
</dbReference>
<dbReference type="InterPro" id="IPR041418">
    <property type="entry name" value="SAM_3"/>
</dbReference>
<dbReference type="GO" id="GO:0046983">
    <property type="term" value="F:protein dimerization activity"/>
    <property type="evidence" value="ECO:0007669"/>
    <property type="project" value="InterPro"/>
</dbReference>
<keyword evidence="4" id="KW-0285">Flavoprotein</keyword>
<keyword evidence="8" id="KW-0560">Oxidoreductase</keyword>
<dbReference type="SUPFAM" id="SSF47769">
    <property type="entry name" value="SAM/Pointed domain"/>
    <property type="match status" value="1"/>
</dbReference>
<organism evidence="15 16">
    <name type="scientific">Rotaria sordida</name>
    <dbReference type="NCBI Taxonomy" id="392033"/>
    <lineage>
        <taxon>Eukaryota</taxon>
        <taxon>Metazoa</taxon>
        <taxon>Spiralia</taxon>
        <taxon>Gnathifera</taxon>
        <taxon>Rotifera</taxon>
        <taxon>Eurotatoria</taxon>
        <taxon>Bdelloidea</taxon>
        <taxon>Philodinida</taxon>
        <taxon>Philodinidae</taxon>
        <taxon>Rotaria</taxon>
    </lineage>
</organism>
<feature type="region of interest" description="Disordered" evidence="13">
    <location>
        <begin position="755"/>
        <end position="778"/>
    </location>
</feature>
<comment type="catalytic activity">
    <reaction evidence="11">
        <text>A + NADH + H(+) = AH2 + NAD(+)</text>
        <dbReference type="Rhea" id="RHEA:11356"/>
        <dbReference type="ChEBI" id="CHEBI:13193"/>
        <dbReference type="ChEBI" id="CHEBI:15378"/>
        <dbReference type="ChEBI" id="CHEBI:17499"/>
        <dbReference type="ChEBI" id="CHEBI:57540"/>
        <dbReference type="ChEBI" id="CHEBI:57945"/>
    </reaction>
</comment>
<dbReference type="InterPro" id="IPR013761">
    <property type="entry name" value="SAM/pointed_sf"/>
</dbReference>
<comment type="caution">
    <text evidence="15">The sequence shown here is derived from an EMBL/GenBank/DDBJ whole genome shotgun (WGS) entry which is preliminary data.</text>
</comment>
<dbReference type="InterPro" id="IPR016156">
    <property type="entry name" value="FAD/NAD-linked_Rdtase_dimer_sf"/>
</dbReference>
<keyword evidence="6" id="KW-0274">FAD</keyword>
<feature type="compositionally biased region" description="Basic and acidic residues" evidence="13">
    <location>
        <begin position="755"/>
        <end position="772"/>
    </location>
</feature>
<keyword evidence="12" id="KW-0238">DNA-binding</keyword>
<feature type="domain" description="Grh/CP2 DB" evidence="14">
    <location>
        <begin position="84"/>
        <end position="324"/>
    </location>
</feature>
<dbReference type="Gene3D" id="3.50.50.60">
    <property type="entry name" value="FAD/NAD(P)-binding domain"/>
    <property type="match status" value="1"/>
</dbReference>
<evidence type="ECO:0000313" key="16">
    <source>
        <dbReference type="Proteomes" id="UP000663889"/>
    </source>
</evidence>
<comment type="subcellular location">
    <subcellularLocation>
        <location evidence="2">Mitochondrion</location>
    </subcellularLocation>
    <subcellularLocation>
        <location evidence="12">Nucleus</location>
    </subcellularLocation>
</comment>
<dbReference type="Pfam" id="PF14721">
    <property type="entry name" value="AIF_C"/>
    <property type="match status" value="1"/>
</dbReference>
<dbReference type="InterPro" id="IPR029324">
    <property type="entry name" value="AIF_C"/>
</dbReference>
<evidence type="ECO:0000256" key="11">
    <source>
        <dbReference type="ARBA" id="ARBA00047786"/>
    </source>
</evidence>
<dbReference type="Pfam" id="PF07992">
    <property type="entry name" value="Pyr_redox_2"/>
    <property type="match status" value="1"/>
</dbReference>
<keyword evidence="12" id="KW-0539">Nucleus</keyword>
<keyword evidence="5" id="KW-0053">Apoptosis</keyword>
<comment type="similarity">
    <text evidence="3">Belongs to the FAD-dependent oxidoreductase family.</text>
</comment>
<dbReference type="SUPFAM" id="SSF55424">
    <property type="entry name" value="FAD/NAD-linked reductases, dimerisation (C-terminal) domain"/>
    <property type="match status" value="1"/>
</dbReference>
<accession>A0A815AVT0</accession>
<dbReference type="Gene3D" id="3.30.390.30">
    <property type="match status" value="1"/>
</dbReference>
<evidence type="ECO:0000256" key="10">
    <source>
        <dbReference type="ARBA" id="ARBA00023128"/>
    </source>
</evidence>
<protein>
    <recommendedName>
        <fullName evidence="14">Grh/CP2 DB domain-containing protein</fullName>
    </recommendedName>
</protein>
<dbReference type="PRINTS" id="PR00368">
    <property type="entry name" value="FADPNR"/>
</dbReference>
<dbReference type="PROSITE" id="PS51968">
    <property type="entry name" value="GRH_CP2_DB"/>
    <property type="match status" value="1"/>
</dbReference>
<dbReference type="Proteomes" id="UP000663889">
    <property type="component" value="Unassembled WGS sequence"/>
</dbReference>
<dbReference type="AlphaFoldDB" id="A0A815AVT0"/>
<evidence type="ECO:0000256" key="7">
    <source>
        <dbReference type="ARBA" id="ARBA00022946"/>
    </source>
</evidence>
<dbReference type="GO" id="GO:0016174">
    <property type="term" value="F:NAD(P)H oxidase H2O2-forming activity"/>
    <property type="evidence" value="ECO:0007669"/>
    <property type="project" value="TreeGrafter"/>
</dbReference>
<evidence type="ECO:0000256" key="9">
    <source>
        <dbReference type="ARBA" id="ARBA00023027"/>
    </source>
</evidence>
<reference evidence="15" key="1">
    <citation type="submission" date="2021-02" db="EMBL/GenBank/DDBJ databases">
        <authorList>
            <person name="Nowell W R."/>
        </authorList>
    </citation>
    <scope>NUCLEOTIDE SEQUENCE</scope>
</reference>
<dbReference type="GO" id="GO:0006915">
    <property type="term" value="P:apoptotic process"/>
    <property type="evidence" value="ECO:0007669"/>
    <property type="project" value="UniProtKB-KW"/>
</dbReference>
<evidence type="ECO:0000313" key="15">
    <source>
        <dbReference type="EMBL" id="CAF1262499.1"/>
    </source>
</evidence>
<evidence type="ECO:0000256" key="1">
    <source>
        <dbReference type="ARBA" id="ARBA00001974"/>
    </source>
</evidence>
<evidence type="ECO:0000256" key="2">
    <source>
        <dbReference type="ARBA" id="ARBA00004173"/>
    </source>
</evidence>
<proteinExistence type="inferred from homology"/>
<evidence type="ECO:0000256" key="8">
    <source>
        <dbReference type="ARBA" id="ARBA00023002"/>
    </source>
</evidence>
<evidence type="ECO:0000256" key="3">
    <source>
        <dbReference type="ARBA" id="ARBA00006442"/>
    </source>
</evidence>
<dbReference type="GO" id="GO:0071949">
    <property type="term" value="F:FAD binding"/>
    <property type="evidence" value="ECO:0007669"/>
    <property type="project" value="TreeGrafter"/>
</dbReference>
<dbReference type="InterPro" id="IPR007604">
    <property type="entry name" value="CP2"/>
</dbReference>
<comment type="cofactor">
    <cofactor evidence="1">
        <name>FAD</name>
        <dbReference type="ChEBI" id="CHEBI:57692"/>
    </cofactor>
</comment>
<dbReference type="GO" id="GO:0003677">
    <property type="term" value="F:DNA binding"/>
    <property type="evidence" value="ECO:0007669"/>
    <property type="project" value="UniProtKB-KW"/>
</dbReference>
<evidence type="ECO:0000256" key="13">
    <source>
        <dbReference type="SAM" id="MobiDB-lite"/>
    </source>
</evidence>
<dbReference type="Pfam" id="PF18016">
    <property type="entry name" value="SAM_3"/>
    <property type="match status" value="1"/>
</dbReference>
<dbReference type="InterPro" id="IPR050446">
    <property type="entry name" value="FAD-oxidoreductase/Apoptosis"/>
</dbReference>
<dbReference type="GO" id="GO:0005634">
    <property type="term" value="C:nucleus"/>
    <property type="evidence" value="ECO:0007669"/>
    <property type="project" value="UniProtKB-SubCell"/>
</dbReference>
<dbReference type="SMART" id="SM01353">
    <property type="entry name" value="AIF_C"/>
    <property type="match status" value="1"/>
</dbReference>
<dbReference type="PANTHER" id="PTHR43557">
    <property type="entry name" value="APOPTOSIS-INDUCING FACTOR 1"/>
    <property type="match status" value="1"/>
</dbReference>
<evidence type="ECO:0000256" key="6">
    <source>
        <dbReference type="ARBA" id="ARBA00022827"/>
    </source>
</evidence>
<dbReference type="Gene3D" id="1.10.150.50">
    <property type="entry name" value="Transcription Factor, Ets-1"/>
    <property type="match status" value="1"/>
</dbReference>
<keyword evidence="10" id="KW-0496">Mitochondrion</keyword>
<dbReference type="EMBL" id="CAJNOU010001869">
    <property type="protein sequence ID" value="CAF1262499.1"/>
    <property type="molecule type" value="Genomic_DNA"/>
</dbReference>
<dbReference type="PANTHER" id="PTHR43557:SF4">
    <property type="entry name" value="APOPTOSIS-INDUCING FACTOR 1, MITOCHONDRIAL"/>
    <property type="match status" value="1"/>
</dbReference>
<keyword evidence="9" id="KW-0520">NAD</keyword>
<dbReference type="InterPro" id="IPR023753">
    <property type="entry name" value="FAD/NAD-binding_dom"/>
</dbReference>
<name>A0A815AVT0_9BILA</name>
<keyword evidence="7" id="KW-0809">Transit peptide</keyword>
<dbReference type="GO" id="GO:0005739">
    <property type="term" value="C:mitochondrion"/>
    <property type="evidence" value="ECO:0007669"/>
    <property type="project" value="UniProtKB-SubCell"/>
</dbReference>
<dbReference type="PRINTS" id="PR00411">
    <property type="entry name" value="PNDRDTASEI"/>
</dbReference>
<evidence type="ECO:0000256" key="4">
    <source>
        <dbReference type="ARBA" id="ARBA00022630"/>
    </source>
</evidence>
<dbReference type="SUPFAM" id="SSF51905">
    <property type="entry name" value="FAD/NAD(P)-binding domain"/>
    <property type="match status" value="1"/>
</dbReference>
<dbReference type="GO" id="GO:0033108">
    <property type="term" value="P:mitochondrial respiratory chain complex assembly"/>
    <property type="evidence" value="ECO:0007669"/>
    <property type="project" value="TreeGrafter"/>
</dbReference>